<dbReference type="PROSITE" id="PS50937">
    <property type="entry name" value="HTH_MERR_2"/>
    <property type="match status" value="1"/>
</dbReference>
<dbReference type="CDD" id="cd00592">
    <property type="entry name" value="HTH_MerR-like"/>
    <property type="match status" value="1"/>
</dbReference>
<dbReference type="InterPro" id="IPR047057">
    <property type="entry name" value="MerR_fam"/>
</dbReference>
<dbReference type="InterPro" id="IPR009061">
    <property type="entry name" value="DNA-bd_dom_put_sf"/>
</dbReference>
<dbReference type="STRING" id="883161.HMPREF9306_01727"/>
<dbReference type="Gene3D" id="1.10.1660.10">
    <property type="match status" value="1"/>
</dbReference>
<dbReference type="InterPro" id="IPR000551">
    <property type="entry name" value="MerR-type_HTH_dom"/>
</dbReference>
<dbReference type="GO" id="GO:0003700">
    <property type="term" value="F:DNA-binding transcription factor activity"/>
    <property type="evidence" value="ECO:0007669"/>
    <property type="project" value="InterPro"/>
</dbReference>
<evidence type="ECO:0000313" key="5">
    <source>
        <dbReference type="Proteomes" id="UP000014417"/>
    </source>
</evidence>
<feature type="compositionally biased region" description="Basic residues" evidence="2">
    <location>
        <begin position="109"/>
        <end position="118"/>
    </location>
</feature>
<protein>
    <recommendedName>
        <fullName evidence="3">HTH merR-type domain-containing protein</fullName>
    </recommendedName>
</protein>
<dbReference type="RefSeq" id="WP_016456538.1">
    <property type="nucleotide sequence ID" value="NZ_KE150269.1"/>
</dbReference>
<dbReference type="OrthoDB" id="3191171at2"/>
<dbReference type="AlphaFoldDB" id="S2VXE9"/>
<dbReference type="PANTHER" id="PTHR30204:SF89">
    <property type="entry name" value="HTH MERR-TYPE DOMAIN-CONTAINING PROTEIN"/>
    <property type="match status" value="1"/>
</dbReference>
<dbReference type="Proteomes" id="UP000014417">
    <property type="component" value="Unassembled WGS sequence"/>
</dbReference>
<feature type="domain" description="HTH merR-type" evidence="3">
    <location>
        <begin position="22"/>
        <end position="80"/>
    </location>
</feature>
<proteinExistence type="predicted"/>
<dbReference type="SMART" id="SM00422">
    <property type="entry name" value="HTH_MERR"/>
    <property type="match status" value="1"/>
</dbReference>
<organism evidence="4 5">
    <name type="scientific">Propionimicrobium lymphophilum ACS-093-V-SCH5</name>
    <dbReference type="NCBI Taxonomy" id="883161"/>
    <lineage>
        <taxon>Bacteria</taxon>
        <taxon>Bacillati</taxon>
        <taxon>Actinomycetota</taxon>
        <taxon>Actinomycetes</taxon>
        <taxon>Propionibacteriales</taxon>
        <taxon>Propionibacteriaceae</taxon>
        <taxon>Propionimicrobium</taxon>
    </lineage>
</organism>
<name>S2VXE9_9ACTN</name>
<keyword evidence="1" id="KW-0238">DNA-binding</keyword>
<comment type="caution">
    <text evidence="4">The sequence shown here is derived from an EMBL/GenBank/DDBJ whole genome shotgun (WGS) entry which is preliminary data.</text>
</comment>
<dbReference type="SUPFAM" id="SSF46955">
    <property type="entry name" value="Putative DNA-binding domain"/>
    <property type="match status" value="1"/>
</dbReference>
<feature type="region of interest" description="Disordered" evidence="2">
    <location>
        <begin position="82"/>
        <end position="122"/>
    </location>
</feature>
<dbReference type="GO" id="GO:0003677">
    <property type="term" value="F:DNA binding"/>
    <property type="evidence" value="ECO:0007669"/>
    <property type="project" value="UniProtKB-KW"/>
</dbReference>
<evidence type="ECO:0000256" key="2">
    <source>
        <dbReference type="SAM" id="MobiDB-lite"/>
    </source>
</evidence>
<reference evidence="4 5" key="1">
    <citation type="submission" date="2013-04" db="EMBL/GenBank/DDBJ databases">
        <title>The Genome Sequence of Propionimicrobium lymphophilum ACS-093-V-SCH5.</title>
        <authorList>
            <consortium name="The Broad Institute Genomics Platform"/>
            <person name="Earl A."/>
            <person name="Ward D."/>
            <person name="Feldgarden M."/>
            <person name="Gevers D."/>
            <person name="Saerens B."/>
            <person name="Vaneechoutte M."/>
            <person name="Walker B."/>
            <person name="Young S."/>
            <person name="Zeng Q."/>
            <person name="Gargeya S."/>
            <person name="Fitzgerald M."/>
            <person name="Haas B."/>
            <person name="Abouelleil A."/>
            <person name="Allen A.W."/>
            <person name="Alvarado L."/>
            <person name="Arachchi H.M."/>
            <person name="Berlin A.M."/>
            <person name="Chapman S.B."/>
            <person name="Gainer-Dewar J."/>
            <person name="Goldberg J."/>
            <person name="Griggs A."/>
            <person name="Gujja S."/>
            <person name="Hansen M."/>
            <person name="Howarth C."/>
            <person name="Imamovic A."/>
            <person name="Ireland A."/>
            <person name="Larimer J."/>
            <person name="McCowan C."/>
            <person name="Murphy C."/>
            <person name="Pearson M."/>
            <person name="Poon T.W."/>
            <person name="Priest M."/>
            <person name="Roberts A."/>
            <person name="Saif S."/>
            <person name="Shea T."/>
            <person name="Sisk P."/>
            <person name="Sykes S."/>
            <person name="Wortman J."/>
            <person name="Nusbaum C."/>
            <person name="Birren B."/>
        </authorList>
    </citation>
    <scope>NUCLEOTIDE SEQUENCE [LARGE SCALE GENOMIC DNA]</scope>
    <source>
        <strain evidence="4 5">ACS-093-V-SCH5</strain>
    </source>
</reference>
<sequence>MPKAPKRSIGQVLNVLKPEFPDISISKIRYLESEGLLLPERAPSGYRKYSNSDIERLTYILRVQRDNYLPLKVIRENLEVMDSGGEVPEPTAPEDTVPEENKPQVAKARAAKKSKKQPLKLSRQELMQVSGLSEATLMELERHRMVLPRRGSVYYGRDALTICVVARKLAGYGMDTRHLRAIKQSAEREAGMIEQAARPTILKSPEPSKALNEVSQLVVHAHAAMIYTMLER</sequence>
<dbReference type="PANTHER" id="PTHR30204">
    <property type="entry name" value="REDOX-CYCLING DRUG-SENSING TRANSCRIPTIONAL ACTIVATOR SOXR"/>
    <property type="match status" value="1"/>
</dbReference>
<evidence type="ECO:0000256" key="1">
    <source>
        <dbReference type="ARBA" id="ARBA00023125"/>
    </source>
</evidence>
<dbReference type="PATRIC" id="fig|883161.3.peg.1715"/>
<accession>S2VXE9</accession>
<gene>
    <name evidence="4" type="ORF">HMPREF9306_01727</name>
</gene>
<keyword evidence="5" id="KW-1185">Reference proteome</keyword>
<evidence type="ECO:0000259" key="3">
    <source>
        <dbReference type="PROSITE" id="PS50937"/>
    </source>
</evidence>
<dbReference type="HOGENOM" id="CLU_053650_0_0_11"/>
<evidence type="ECO:0000313" key="4">
    <source>
        <dbReference type="EMBL" id="EPD32163.1"/>
    </source>
</evidence>
<dbReference type="EMBL" id="AGZR01000009">
    <property type="protein sequence ID" value="EPD32163.1"/>
    <property type="molecule type" value="Genomic_DNA"/>
</dbReference>
<dbReference type="Pfam" id="PF13411">
    <property type="entry name" value="MerR_1"/>
    <property type="match status" value="1"/>
</dbReference>